<protein>
    <recommendedName>
        <fullName evidence="3">Capsule polysaccharide biosynthesis protein</fullName>
    </recommendedName>
</protein>
<accession>A0A0H2KUM3</accession>
<name>A0A0H2KUM3_9MICO</name>
<comment type="caution">
    <text evidence="1">The sequence shown here is derived from an EMBL/GenBank/DDBJ whole genome shotgun (WGS) entry which is preliminary data.</text>
</comment>
<dbReference type="EMBL" id="JNBQ01000004">
    <property type="protein sequence ID" value="KLN35484.1"/>
    <property type="molecule type" value="Genomic_DNA"/>
</dbReference>
<evidence type="ECO:0000313" key="2">
    <source>
        <dbReference type="Proteomes" id="UP000035265"/>
    </source>
</evidence>
<dbReference type="RefSeq" id="WP_052877503.1">
    <property type="nucleotide sequence ID" value="NZ_JNBQ01000004.1"/>
</dbReference>
<reference evidence="1 2" key="1">
    <citation type="submission" date="2014-05" db="EMBL/GenBank/DDBJ databases">
        <title>Cellulosimicrobium funkei U11 genome.</title>
        <authorList>
            <person name="Hu C."/>
            <person name="Gong Y."/>
            <person name="Wan W."/>
            <person name="Jiang M."/>
        </authorList>
    </citation>
    <scope>NUCLEOTIDE SEQUENCE [LARGE SCALE GENOMIC DNA]</scope>
    <source>
        <strain evidence="1 2">U11</strain>
    </source>
</reference>
<dbReference type="PATRIC" id="fig|264251.5.peg.1395"/>
<gene>
    <name evidence="1" type="ORF">FB00_06850</name>
</gene>
<dbReference type="STRING" id="264251.FB00_06850"/>
<dbReference type="AlphaFoldDB" id="A0A0H2KUM3"/>
<sequence>MRPILHMGLGWDDFHLRALVDAGFATKDLVLVARTRANTGWAQRNAPDADVVYLPYEEALKTNPVVGTTVRPALARAAEGAGLDPWDVVLSERALRRRPADVGISFANLAAETLEGVVDGPTIAIAEFTVTSEIVLSGLVAAAGGLQFWPRTLRHPSDRFALVSTPRGITPIPRKHPVDIAQEESDSLLADVVEGRKRPNYFVANSQAEGASEIFRLAKDRVNEFRLEHGKNLQLPQVRDYVHLPWLNVVRGRMNLRHYRTRAWDAPPSGRYVLFPFHVQPESSVDVIAPEWRDQVHAAVRLADALEPHGIQLVVKEHQNFIWRRDPSFWEQLDAHRNIVAVDPTSNTTELAVGAEFTFTPTGTAGLEGAVRGQRVVMGAAMPWTVLPNVALVRDGEAMAEFVAGRGWETLVPDPAVLRTWWHDVHLANSYPGVALDPPRFPAVMSPENLRGFGEAYAEAASIVEDRSSRAAGSADVTA</sequence>
<keyword evidence="2" id="KW-1185">Reference proteome</keyword>
<proteinExistence type="predicted"/>
<dbReference type="Proteomes" id="UP000035265">
    <property type="component" value="Unassembled WGS sequence"/>
</dbReference>
<evidence type="ECO:0000313" key="1">
    <source>
        <dbReference type="EMBL" id="KLN35484.1"/>
    </source>
</evidence>
<organism evidence="1 2">
    <name type="scientific">Cellulosimicrobium funkei</name>
    <dbReference type="NCBI Taxonomy" id="264251"/>
    <lineage>
        <taxon>Bacteria</taxon>
        <taxon>Bacillati</taxon>
        <taxon>Actinomycetota</taxon>
        <taxon>Actinomycetes</taxon>
        <taxon>Micrococcales</taxon>
        <taxon>Promicromonosporaceae</taxon>
        <taxon>Cellulosimicrobium</taxon>
    </lineage>
</organism>
<evidence type="ECO:0008006" key="3">
    <source>
        <dbReference type="Google" id="ProtNLM"/>
    </source>
</evidence>